<proteinExistence type="predicted"/>
<keyword evidence="1" id="KW-0472">Membrane</keyword>
<accession>A0ABS6KFH6</accession>
<dbReference type="Proteomes" id="UP000812982">
    <property type="component" value="Unassembled WGS sequence"/>
</dbReference>
<protein>
    <submittedName>
        <fullName evidence="2">DUF3159 domain-containing protein</fullName>
    </submittedName>
</protein>
<dbReference type="InterPro" id="IPR016566">
    <property type="entry name" value="UCP010219"/>
</dbReference>
<name>A0ABS6KFH6_9MYCO</name>
<dbReference type="Pfam" id="PF11361">
    <property type="entry name" value="DUF3159"/>
    <property type="match status" value="1"/>
</dbReference>
<dbReference type="EMBL" id="VOMB01000001">
    <property type="protein sequence ID" value="MBU9762315.1"/>
    <property type="molecule type" value="Genomic_DNA"/>
</dbReference>
<sequence>MTSTPVETALARVGGIRGLVYSALPVTTFAVVSAASGRIPATAAAVGVAAVILVWQLVRRESTRPALWGFAGVALCAGVALVTGQAKDFYLPGIWMYLGLGLLFTASILVGRPVVGVFWAWVTGRDSTWRGVARVRLAFTAATAVMAAVSWVRFVVQYYLYDTDQDGLLAAARIAMGWPLMAITLPAVLLAVRYAVRALPVQTLSSTAAGDQPVFGE</sequence>
<dbReference type="RefSeq" id="WP_217154348.1">
    <property type="nucleotide sequence ID" value="NZ_VOMB01000001.1"/>
</dbReference>
<organism evidence="2 3">
    <name type="scientific">[Mycobacterium] fortunisiensis</name>
    <dbReference type="NCBI Taxonomy" id="2600579"/>
    <lineage>
        <taxon>Bacteria</taxon>
        <taxon>Bacillati</taxon>
        <taxon>Actinomycetota</taxon>
        <taxon>Actinomycetes</taxon>
        <taxon>Mycobacteriales</taxon>
        <taxon>Mycobacteriaceae</taxon>
        <taxon>Mycolicibacterium</taxon>
    </lineage>
</organism>
<keyword evidence="3" id="KW-1185">Reference proteome</keyword>
<feature type="transmembrane region" description="Helical" evidence="1">
    <location>
        <begin position="176"/>
        <end position="196"/>
    </location>
</feature>
<feature type="transmembrane region" description="Helical" evidence="1">
    <location>
        <begin position="65"/>
        <end position="82"/>
    </location>
</feature>
<comment type="caution">
    <text evidence="2">The sequence shown here is derived from an EMBL/GenBank/DDBJ whole genome shotgun (WGS) entry which is preliminary data.</text>
</comment>
<evidence type="ECO:0000313" key="3">
    <source>
        <dbReference type="Proteomes" id="UP000812982"/>
    </source>
</evidence>
<feature type="transmembrane region" description="Helical" evidence="1">
    <location>
        <begin position="94"/>
        <end position="122"/>
    </location>
</feature>
<feature type="transmembrane region" description="Helical" evidence="1">
    <location>
        <begin position="134"/>
        <end position="156"/>
    </location>
</feature>
<reference evidence="2 3" key="1">
    <citation type="journal article" date="2021" name="Sci. Rep.">
        <title>Phenotypic and genomic hallmarks of a novel, potentially pathogenic rapidly growing Mycobacterium species related to the Mycobacterium fortuitum complex.</title>
        <authorList>
            <person name="Gharbi R."/>
            <person name="Khanna V."/>
            <person name="Frigui W."/>
            <person name="Mhenni B."/>
            <person name="Brosch R."/>
            <person name="Mardassi H."/>
        </authorList>
    </citation>
    <scope>NUCLEOTIDE SEQUENCE [LARGE SCALE GENOMIC DNA]</scope>
    <source>
        <strain evidence="2 3">TNTM28</strain>
    </source>
</reference>
<evidence type="ECO:0000256" key="1">
    <source>
        <dbReference type="SAM" id="Phobius"/>
    </source>
</evidence>
<keyword evidence="1" id="KW-1133">Transmembrane helix</keyword>
<gene>
    <name evidence="2" type="ORF">FR943_00380</name>
</gene>
<evidence type="ECO:0000313" key="2">
    <source>
        <dbReference type="EMBL" id="MBU9762315.1"/>
    </source>
</evidence>
<feature type="transmembrane region" description="Helical" evidence="1">
    <location>
        <begin position="39"/>
        <end position="58"/>
    </location>
</feature>
<keyword evidence="1" id="KW-0812">Transmembrane</keyword>